<comment type="cofactor">
    <cofactor evidence="1">
        <name>Mn(2+)</name>
        <dbReference type="ChEBI" id="CHEBI:29035"/>
    </cofactor>
    <text evidence="1">The Mn(2+) ion enhances activity.</text>
</comment>
<feature type="binding site" evidence="1">
    <location>
        <position position="184"/>
    </location>
    <ligand>
        <name>Mn(2+)</name>
        <dbReference type="ChEBI" id="CHEBI:29035"/>
        <label>2</label>
    </ligand>
</feature>
<evidence type="ECO:0000259" key="2">
    <source>
        <dbReference type="Pfam" id="PF07687"/>
    </source>
</evidence>
<dbReference type="InterPro" id="IPR052030">
    <property type="entry name" value="Peptidase_M20/M20A_hydrolases"/>
</dbReference>
<keyword evidence="1" id="KW-0464">Manganese</keyword>
<sequence>MKMKQFTIPTNIEEKMIEWRRDFHRHPEVGWTEFRTASIIADTLVKLGFEISVGKEVVSSNRMGLPSELDLENAYQYALENGGIETYMESMKGGFTGVVAKIVGQEEGPTIAFRVDIDALPIMESTKDEHIPQQLAFRSIKDGEMHACGHDGHASIGLALATVLSQNREHIRGTIKIIFQPAEEGVRGAKSMVDAGVLQGVDYFLALHVGTGVPLGTVIAGTNGFLATTKIDAQFTGKAAHAGAEPEQGKNALLAAAQAILGLHSIARHSAGASRVNVGQCIAGEGRNIVPSSALLKLEVRGENDETHDYMYQQAINILNGAAAMYDVELSYDIMGAAKTCSSSDQLNEIIEKAALDIENVNTVHRLTSFAAGSEDATFMMSAVQEQGGLSTYSVFGTTLAAGHHHEQFDIDEKVMKIALDTWLSTIQQIYLEERSNE</sequence>
<dbReference type="EMBL" id="RRCT01000005">
    <property type="protein sequence ID" value="RQW75211.1"/>
    <property type="molecule type" value="Genomic_DNA"/>
</dbReference>
<feature type="binding site" evidence="1">
    <location>
        <position position="150"/>
    </location>
    <ligand>
        <name>Mn(2+)</name>
        <dbReference type="ChEBI" id="CHEBI:29035"/>
        <label>2</label>
    </ligand>
</feature>
<dbReference type="SUPFAM" id="SSF53187">
    <property type="entry name" value="Zn-dependent exopeptidases"/>
    <property type="match status" value="1"/>
</dbReference>
<evidence type="ECO:0000313" key="4">
    <source>
        <dbReference type="Proteomes" id="UP000274033"/>
    </source>
</evidence>
<protein>
    <submittedName>
        <fullName evidence="3">Amidohydrolase</fullName>
    </submittedName>
</protein>
<dbReference type="InterPro" id="IPR036264">
    <property type="entry name" value="Bact_exopeptidase_dim_dom"/>
</dbReference>
<evidence type="ECO:0000313" key="3">
    <source>
        <dbReference type="EMBL" id="RQW75211.1"/>
    </source>
</evidence>
<accession>A0A3N9UGJ4</accession>
<dbReference type="OrthoDB" id="9776731at2"/>
<dbReference type="PANTHER" id="PTHR30575:SF3">
    <property type="entry name" value="PEPTIDASE M20 DIMERISATION DOMAIN-CONTAINING PROTEIN"/>
    <property type="match status" value="1"/>
</dbReference>
<reference evidence="3 4" key="1">
    <citation type="journal article" date="2013" name="J. Microbiol.">
        <title>Lysinibacillus chungkukjangi sp. nov., isolated from Chungkukjang, Korean fermented soybean food.</title>
        <authorList>
            <person name="Kim S.J."/>
            <person name="Jang Y.H."/>
            <person name="Hamada M."/>
            <person name="Ahn J.H."/>
            <person name="Weon H.Y."/>
            <person name="Suzuki K."/>
            <person name="Whang K.S."/>
            <person name="Kwon S.W."/>
        </authorList>
    </citation>
    <scope>NUCLEOTIDE SEQUENCE [LARGE SCALE GENOMIC DNA]</scope>
    <source>
        <strain evidence="3 4">MCCC 1A12701</strain>
    </source>
</reference>
<evidence type="ECO:0000256" key="1">
    <source>
        <dbReference type="PIRSR" id="PIRSR005962-1"/>
    </source>
</evidence>
<feature type="domain" description="Peptidase M20 dimerisation" evidence="2">
    <location>
        <begin position="234"/>
        <end position="321"/>
    </location>
</feature>
<dbReference type="GO" id="GO:0005737">
    <property type="term" value="C:cytoplasm"/>
    <property type="evidence" value="ECO:0007669"/>
    <property type="project" value="TreeGrafter"/>
</dbReference>
<dbReference type="Proteomes" id="UP000274033">
    <property type="component" value="Unassembled WGS sequence"/>
</dbReference>
<organism evidence="3 4">
    <name type="scientific">Lysinibacillus composti</name>
    <dbReference type="NCBI Taxonomy" id="720633"/>
    <lineage>
        <taxon>Bacteria</taxon>
        <taxon>Bacillati</taxon>
        <taxon>Bacillota</taxon>
        <taxon>Bacilli</taxon>
        <taxon>Bacillales</taxon>
        <taxon>Bacillaceae</taxon>
        <taxon>Lysinibacillus</taxon>
    </lineage>
</organism>
<dbReference type="PANTHER" id="PTHR30575">
    <property type="entry name" value="PEPTIDASE M20"/>
    <property type="match status" value="1"/>
</dbReference>
<dbReference type="NCBIfam" id="TIGR01891">
    <property type="entry name" value="amidohydrolases"/>
    <property type="match status" value="1"/>
</dbReference>
<dbReference type="Gene3D" id="3.40.630.10">
    <property type="entry name" value="Zn peptidases"/>
    <property type="match status" value="2"/>
</dbReference>
<feature type="binding site" evidence="1">
    <location>
        <position position="148"/>
    </location>
    <ligand>
        <name>Mn(2+)</name>
        <dbReference type="ChEBI" id="CHEBI:29035"/>
        <label>2</label>
    </ligand>
</feature>
<dbReference type="SUPFAM" id="SSF55031">
    <property type="entry name" value="Bacterial exopeptidase dimerisation domain"/>
    <property type="match status" value="1"/>
</dbReference>
<dbReference type="GO" id="GO:0071713">
    <property type="term" value="F:para-aminobenzoyl-glutamate hydrolase activity"/>
    <property type="evidence" value="ECO:0007669"/>
    <property type="project" value="TreeGrafter"/>
</dbReference>
<dbReference type="GO" id="GO:0046872">
    <property type="term" value="F:metal ion binding"/>
    <property type="evidence" value="ECO:0007669"/>
    <property type="project" value="UniProtKB-KW"/>
</dbReference>
<gene>
    <name evidence="3" type="ORF">EBB45_07570</name>
</gene>
<dbReference type="InterPro" id="IPR011650">
    <property type="entry name" value="Peptidase_M20_dimer"/>
</dbReference>
<keyword evidence="3" id="KW-0378">Hydrolase</keyword>
<dbReference type="AlphaFoldDB" id="A0A3N9UGJ4"/>
<keyword evidence="4" id="KW-1185">Reference proteome</keyword>
<comment type="caution">
    <text evidence="3">The sequence shown here is derived from an EMBL/GenBank/DDBJ whole genome shotgun (WGS) entry which is preliminary data.</text>
</comment>
<keyword evidence="1" id="KW-0479">Metal-binding</keyword>
<dbReference type="InterPro" id="IPR002933">
    <property type="entry name" value="Peptidase_M20"/>
</dbReference>
<dbReference type="Pfam" id="PF01546">
    <property type="entry name" value="Peptidase_M20"/>
    <property type="match status" value="1"/>
</dbReference>
<dbReference type="GO" id="GO:0016805">
    <property type="term" value="F:dipeptidase activity"/>
    <property type="evidence" value="ECO:0007669"/>
    <property type="project" value="TreeGrafter"/>
</dbReference>
<dbReference type="Pfam" id="PF07687">
    <property type="entry name" value="M20_dimer"/>
    <property type="match status" value="1"/>
</dbReference>
<dbReference type="InterPro" id="IPR017439">
    <property type="entry name" value="Amidohydrolase"/>
</dbReference>
<feature type="binding site" evidence="1">
    <location>
        <position position="405"/>
    </location>
    <ligand>
        <name>Mn(2+)</name>
        <dbReference type="ChEBI" id="CHEBI:29035"/>
        <label>2</label>
    </ligand>
</feature>
<dbReference type="PIRSF" id="PIRSF005962">
    <property type="entry name" value="Pept_M20D_amidohydro"/>
    <property type="match status" value="1"/>
</dbReference>
<feature type="binding site" evidence="1">
    <location>
        <position position="208"/>
    </location>
    <ligand>
        <name>Mn(2+)</name>
        <dbReference type="ChEBI" id="CHEBI:29035"/>
        <label>2</label>
    </ligand>
</feature>
<dbReference type="GO" id="GO:0046657">
    <property type="term" value="P:folic acid catabolic process"/>
    <property type="evidence" value="ECO:0007669"/>
    <property type="project" value="TreeGrafter"/>
</dbReference>
<proteinExistence type="predicted"/>
<name>A0A3N9UGJ4_9BACI</name>